<reference evidence="3" key="1">
    <citation type="submission" date="2018-05" db="EMBL/GenBank/DDBJ databases">
        <authorList>
            <person name="Lanie J.A."/>
            <person name="Ng W.-L."/>
            <person name="Kazmierczak K.M."/>
            <person name="Andrzejewski T.M."/>
            <person name="Davidsen T.M."/>
            <person name="Wayne K.J."/>
            <person name="Tettelin H."/>
            <person name="Glass J.I."/>
            <person name="Rusch D."/>
            <person name="Podicherti R."/>
            <person name="Tsui H.-C.T."/>
            <person name="Winkler M.E."/>
        </authorList>
    </citation>
    <scope>NUCLEOTIDE SEQUENCE</scope>
</reference>
<feature type="domain" description="Phospholipid/glycerol acyltransferase" evidence="2">
    <location>
        <begin position="46"/>
        <end position="173"/>
    </location>
</feature>
<feature type="non-terminal residue" evidence="3">
    <location>
        <position position="1"/>
    </location>
</feature>
<protein>
    <recommendedName>
        <fullName evidence="2">Phospholipid/glycerol acyltransferase domain-containing protein</fullName>
    </recommendedName>
</protein>
<evidence type="ECO:0000256" key="1">
    <source>
        <dbReference type="SAM" id="Phobius"/>
    </source>
</evidence>
<sequence>VGRLAAAFWVIPIAFILRVLMGYRIKDVAQVRARYRALLKESDHPLLICPNHLTMMDSAVVAWALGGSWWYLFHYSRMPWNLPEYNNYSSQLPTRLGAWLIKCIPVIRGGRREDVSRVIKRVQHLLSRGETALIFPEAGRSRSGRVEADAVAHAVGRILTSVPGCQPLCVYLRGDRQQTWSTVPARGDSFYIDFEVGELHSDHSGMRRSRDFSRQIVDRLVGMEEEYFAGR</sequence>
<gene>
    <name evidence="3" type="ORF">METZ01_LOCUS15431</name>
</gene>
<name>A0A381P878_9ZZZZ</name>
<dbReference type="EMBL" id="UINC01000879">
    <property type="protein sequence ID" value="SUZ62577.1"/>
    <property type="molecule type" value="Genomic_DNA"/>
</dbReference>
<dbReference type="GO" id="GO:0016746">
    <property type="term" value="F:acyltransferase activity"/>
    <property type="evidence" value="ECO:0007669"/>
    <property type="project" value="InterPro"/>
</dbReference>
<dbReference type="SUPFAM" id="SSF69593">
    <property type="entry name" value="Glycerol-3-phosphate (1)-acyltransferase"/>
    <property type="match status" value="1"/>
</dbReference>
<keyword evidence="1" id="KW-0812">Transmembrane</keyword>
<dbReference type="Pfam" id="PF01553">
    <property type="entry name" value="Acyltransferase"/>
    <property type="match status" value="1"/>
</dbReference>
<dbReference type="SMART" id="SM00563">
    <property type="entry name" value="PlsC"/>
    <property type="match status" value="1"/>
</dbReference>
<feature type="transmembrane region" description="Helical" evidence="1">
    <location>
        <begin position="6"/>
        <end position="25"/>
    </location>
</feature>
<evidence type="ECO:0000259" key="2">
    <source>
        <dbReference type="SMART" id="SM00563"/>
    </source>
</evidence>
<dbReference type="AlphaFoldDB" id="A0A381P878"/>
<keyword evidence="1" id="KW-0472">Membrane</keyword>
<organism evidence="3">
    <name type="scientific">marine metagenome</name>
    <dbReference type="NCBI Taxonomy" id="408172"/>
    <lineage>
        <taxon>unclassified sequences</taxon>
        <taxon>metagenomes</taxon>
        <taxon>ecological metagenomes</taxon>
    </lineage>
</organism>
<evidence type="ECO:0000313" key="3">
    <source>
        <dbReference type="EMBL" id="SUZ62577.1"/>
    </source>
</evidence>
<keyword evidence="1" id="KW-1133">Transmembrane helix</keyword>
<dbReference type="InterPro" id="IPR002123">
    <property type="entry name" value="Plipid/glycerol_acylTrfase"/>
</dbReference>
<proteinExistence type="predicted"/>
<accession>A0A381P878</accession>